<dbReference type="PANTHER" id="PTHR23278:SF19">
    <property type="entry name" value="OBSCURIN"/>
    <property type="match status" value="1"/>
</dbReference>
<feature type="domain" description="Ig-like" evidence="6">
    <location>
        <begin position="215"/>
        <end position="310"/>
    </location>
</feature>
<evidence type="ECO:0000313" key="9">
    <source>
        <dbReference type="Proteomes" id="UP001497623"/>
    </source>
</evidence>
<dbReference type="InterPro" id="IPR013162">
    <property type="entry name" value="CD80_C2-set"/>
</dbReference>
<protein>
    <recommendedName>
        <fullName evidence="10">Nephrin</fullName>
    </recommendedName>
</protein>
<feature type="region of interest" description="Disordered" evidence="4">
    <location>
        <begin position="676"/>
        <end position="711"/>
    </location>
</feature>
<dbReference type="InterPro" id="IPR036116">
    <property type="entry name" value="FN3_sf"/>
</dbReference>
<dbReference type="Gene3D" id="2.60.40.10">
    <property type="entry name" value="Immunoglobulins"/>
    <property type="match status" value="5"/>
</dbReference>
<gene>
    <name evidence="8" type="ORF">MNOR_LOCUS26889</name>
</gene>
<dbReference type="AlphaFoldDB" id="A0AAV2RLV6"/>
<evidence type="ECO:0000256" key="3">
    <source>
        <dbReference type="ARBA" id="ARBA00023157"/>
    </source>
</evidence>
<feature type="transmembrane region" description="Helical" evidence="5">
    <location>
        <begin position="518"/>
        <end position="546"/>
    </location>
</feature>
<evidence type="ECO:0000256" key="2">
    <source>
        <dbReference type="ARBA" id="ARBA00023136"/>
    </source>
</evidence>
<keyword evidence="3" id="KW-1015">Disulfide bond</keyword>
<evidence type="ECO:0000256" key="5">
    <source>
        <dbReference type="SAM" id="Phobius"/>
    </source>
</evidence>
<comment type="subcellular location">
    <subcellularLocation>
        <location evidence="1">Membrane</location>
        <topology evidence="1">Single-pass membrane protein</topology>
    </subcellularLocation>
</comment>
<dbReference type="SMART" id="SM00408">
    <property type="entry name" value="IGc2"/>
    <property type="match status" value="3"/>
</dbReference>
<dbReference type="PROSITE" id="PS50835">
    <property type="entry name" value="IG_LIKE"/>
    <property type="match status" value="4"/>
</dbReference>
<organism evidence="8 9">
    <name type="scientific">Meganyctiphanes norvegica</name>
    <name type="common">Northern krill</name>
    <name type="synonym">Thysanopoda norvegica</name>
    <dbReference type="NCBI Taxonomy" id="48144"/>
    <lineage>
        <taxon>Eukaryota</taxon>
        <taxon>Metazoa</taxon>
        <taxon>Ecdysozoa</taxon>
        <taxon>Arthropoda</taxon>
        <taxon>Crustacea</taxon>
        <taxon>Multicrustacea</taxon>
        <taxon>Malacostraca</taxon>
        <taxon>Eumalacostraca</taxon>
        <taxon>Eucarida</taxon>
        <taxon>Euphausiacea</taxon>
        <taxon>Euphausiidae</taxon>
        <taxon>Meganyctiphanes</taxon>
    </lineage>
</organism>
<evidence type="ECO:0000256" key="4">
    <source>
        <dbReference type="SAM" id="MobiDB-lite"/>
    </source>
</evidence>
<feature type="domain" description="Ig-like" evidence="6">
    <location>
        <begin position="117"/>
        <end position="195"/>
    </location>
</feature>
<dbReference type="InterPro" id="IPR013783">
    <property type="entry name" value="Ig-like_fold"/>
</dbReference>
<evidence type="ECO:0000256" key="1">
    <source>
        <dbReference type="ARBA" id="ARBA00004167"/>
    </source>
</evidence>
<feature type="domain" description="Ig-like" evidence="6">
    <location>
        <begin position="15"/>
        <end position="110"/>
    </location>
</feature>
<proteinExistence type="predicted"/>
<sequence>MAVTNLTVIVPADPPRILTSDNEVVTDLIGPFKEGTSAKIICEVKGGRPSPQVSWWLGSTLLDGELDYGEDGVVRNTLTVGPLTAAHLNYFYVCQASNSEHTKPGNTGIAVDIILKPVSVEILGPRDAVVAGNTTDIVCQSEGARPPADITWWMDGEQLSDDVQVSQAGNMTTSILRWTPGAEDGGKALLCSAQSPIIAHDPLLDEWILLVYYEPEATLEVSVDVELDNISEGDTVYLECNVKAYPQVTRVSWWYKGKKLELDEDSAKSGMMATNQSLVLQKVQRQQSGVYACQASNDVGDGHSNPIVLAIKYAPVCSGSGYQMVGAGKNEEVRVRCLVEANPSEVVFSWFFRYNTSQGEVALPDDSFTTKGRLSVLSYIPKSEDDYGVLICQTNNELGSQIDPCIFELAPADFPDPPKNCSVTNSTSDTVMVSCIEGYDGGLEQTFVVEVHIAETRDWVLNSTTVGFPEFLLEDLEPGSSYYLTLWSINARGPSTKTVLHAFTLPELRPLTGVAENIIFPITPILGVLIGVVGALVIVAVVVVVAMRFRTEKVSSGAPGGGGCKGGNNPGGKGGMADGPDVILCRGDPEYEDVEGIPVKLKHANLYETVPNAPCDNKHDNKNKDDDEDVEYAELSFSNGKAKKDKKAKKNGVQGVISRYEDDTIYATIDHKLTENQSKQLEQDSSQTEQLTDTGSDENIVEGDDDDIPLMDAAALETPLWESSV</sequence>
<evidence type="ECO:0008006" key="10">
    <source>
        <dbReference type="Google" id="ProtNLM"/>
    </source>
</evidence>
<name>A0AAV2RLV6_MEGNR</name>
<dbReference type="InterPro" id="IPR003599">
    <property type="entry name" value="Ig_sub"/>
</dbReference>
<dbReference type="Pfam" id="PF13927">
    <property type="entry name" value="Ig_3"/>
    <property type="match status" value="2"/>
</dbReference>
<dbReference type="CDD" id="cd00096">
    <property type="entry name" value="Ig"/>
    <property type="match status" value="1"/>
</dbReference>
<dbReference type="SMART" id="SM00060">
    <property type="entry name" value="FN3"/>
    <property type="match status" value="1"/>
</dbReference>
<dbReference type="InterPro" id="IPR036179">
    <property type="entry name" value="Ig-like_dom_sf"/>
</dbReference>
<feature type="domain" description="Ig-like" evidence="6">
    <location>
        <begin position="315"/>
        <end position="403"/>
    </location>
</feature>
<evidence type="ECO:0000259" key="6">
    <source>
        <dbReference type="PROSITE" id="PS50835"/>
    </source>
</evidence>
<evidence type="ECO:0000259" key="7">
    <source>
        <dbReference type="PROSITE" id="PS50853"/>
    </source>
</evidence>
<keyword evidence="5" id="KW-1133">Transmembrane helix</keyword>
<keyword evidence="5" id="KW-0812">Transmembrane</keyword>
<feature type="compositionally biased region" description="Gly residues" evidence="4">
    <location>
        <begin position="558"/>
        <end position="575"/>
    </location>
</feature>
<evidence type="ECO:0000313" key="8">
    <source>
        <dbReference type="EMBL" id="CAL4131853.1"/>
    </source>
</evidence>
<feature type="domain" description="Fibronectin type-III" evidence="7">
    <location>
        <begin position="417"/>
        <end position="508"/>
    </location>
</feature>
<keyword evidence="2 5" id="KW-0472">Membrane</keyword>
<dbReference type="CDD" id="cd00063">
    <property type="entry name" value="FN3"/>
    <property type="match status" value="1"/>
</dbReference>
<keyword evidence="9" id="KW-1185">Reference proteome</keyword>
<dbReference type="Pfam" id="PF08205">
    <property type="entry name" value="C2-set_2"/>
    <property type="match status" value="1"/>
</dbReference>
<dbReference type="EMBL" id="CAXKWB010027479">
    <property type="protein sequence ID" value="CAL4131853.1"/>
    <property type="molecule type" value="Genomic_DNA"/>
</dbReference>
<dbReference type="SUPFAM" id="SSF48726">
    <property type="entry name" value="Immunoglobulin"/>
    <property type="match status" value="4"/>
</dbReference>
<dbReference type="GO" id="GO:0016020">
    <property type="term" value="C:membrane"/>
    <property type="evidence" value="ECO:0007669"/>
    <property type="project" value="UniProtKB-SubCell"/>
</dbReference>
<dbReference type="SMART" id="SM00409">
    <property type="entry name" value="IG"/>
    <property type="match status" value="2"/>
</dbReference>
<comment type="caution">
    <text evidence="8">The sequence shown here is derived from an EMBL/GenBank/DDBJ whole genome shotgun (WGS) entry which is preliminary data.</text>
</comment>
<feature type="compositionally biased region" description="Acidic residues" evidence="4">
    <location>
        <begin position="695"/>
        <end position="709"/>
    </location>
</feature>
<dbReference type="PROSITE" id="PS50853">
    <property type="entry name" value="FN3"/>
    <property type="match status" value="1"/>
</dbReference>
<dbReference type="SUPFAM" id="SSF49265">
    <property type="entry name" value="Fibronectin type III"/>
    <property type="match status" value="1"/>
</dbReference>
<feature type="compositionally biased region" description="Polar residues" evidence="4">
    <location>
        <begin position="676"/>
        <end position="694"/>
    </location>
</feature>
<accession>A0AAV2RLV6</accession>
<dbReference type="InterPro" id="IPR007110">
    <property type="entry name" value="Ig-like_dom"/>
</dbReference>
<dbReference type="PANTHER" id="PTHR23278">
    <property type="entry name" value="SIDESTEP PROTEIN"/>
    <property type="match status" value="1"/>
</dbReference>
<dbReference type="Proteomes" id="UP001497623">
    <property type="component" value="Unassembled WGS sequence"/>
</dbReference>
<dbReference type="InterPro" id="IPR003961">
    <property type="entry name" value="FN3_dom"/>
</dbReference>
<reference evidence="8 9" key="1">
    <citation type="submission" date="2024-05" db="EMBL/GenBank/DDBJ databases">
        <authorList>
            <person name="Wallberg A."/>
        </authorList>
    </citation>
    <scope>NUCLEOTIDE SEQUENCE [LARGE SCALE GENOMIC DNA]</scope>
</reference>
<dbReference type="InterPro" id="IPR003598">
    <property type="entry name" value="Ig_sub2"/>
</dbReference>
<feature type="region of interest" description="Disordered" evidence="4">
    <location>
        <begin position="554"/>
        <end position="575"/>
    </location>
</feature>